<evidence type="ECO:0000256" key="2">
    <source>
        <dbReference type="SAM" id="Phobius"/>
    </source>
</evidence>
<keyword evidence="2" id="KW-0812">Transmembrane</keyword>
<keyword evidence="2" id="KW-1133">Transmembrane helix</keyword>
<comment type="caution">
    <text evidence="3">The sequence shown here is derived from an EMBL/GenBank/DDBJ whole genome shotgun (WGS) entry which is preliminary data.</text>
</comment>
<name>A0A5J5IHY0_9BACT</name>
<feature type="region of interest" description="Disordered" evidence="1">
    <location>
        <begin position="1"/>
        <end position="28"/>
    </location>
</feature>
<feature type="compositionally biased region" description="Basic residues" evidence="1">
    <location>
        <begin position="14"/>
        <end position="28"/>
    </location>
</feature>
<protein>
    <submittedName>
        <fullName evidence="3">Uncharacterized protein</fullName>
    </submittedName>
</protein>
<proteinExistence type="predicted"/>
<dbReference type="Proteomes" id="UP000326903">
    <property type="component" value="Unassembled WGS sequence"/>
</dbReference>
<organism evidence="3 4">
    <name type="scientific">Ginsengibacter hankyongi</name>
    <dbReference type="NCBI Taxonomy" id="2607284"/>
    <lineage>
        <taxon>Bacteria</taxon>
        <taxon>Pseudomonadati</taxon>
        <taxon>Bacteroidota</taxon>
        <taxon>Chitinophagia</taxon>
        <taxon>Chitinophagales</taxon>
        <taxon>Chitinophagaceae</taxon>
        <taxon>Ginsengibacter</taxon>
    </lineage>
</organism>
<sequence length="96" mass="11442">MRGSKTMTIDNPGLHKRRSRRHSGHSRKKRSLFYNIFKWAKKNPTKIIAILFGIVLIYITILFIQYANKNKRRNATTLKLEVKQYSNRYNELVAFE</sequence>
<keyword evidence="2" id="KW-0472">Membrane</keyword>
<dbReference type="RefSeq" id="WP_235906000.1">
    <property type="nucleotide sequence ID" value="NZ_VYQF01000001.1"/>
</dbReference>
<evidence type="ECO:0000313" key="4">
    <source>
        <dbReference type="Proteomes" id="UP000326903"/>
    </source>
</evidence>
<evidence type="ECO:0000256" key="1">
    <source>
        <dbReference type="SAM" id="MobiDB-lite"/>
    </source>
</evidence>
<gene>
    <name evidence="3" type="ORF">FW778_01300</name>
</gene>
<dbReference type="AlphaFoldDB" id="A0A5J5IHY0"/>
<reference evidence="3 4" key="1">
    <citation type="submission" date="2019-09" db="EMBL/GenBank/DDBJ databases">
        <title>Draft genome sequence of Ginsengibacter sp. BR5-29.</title>
        <authorList>
            <person name="Im W.-T."/>
        </authorList>
    </citation>
    <scope>NUCLEOTIDE SEQUENCE [LARGE SCALE GENOMIC DNA]</scope>
    <source>
        <strain evidence="3 4">BR5-29</strain>
    </source>
</reference>
<dbReference type="EMBL" id="VYQF01000001">
    <property type="protein sequence ID" value="KAA9040705.1"/>
    <property type="molecule type" value="Genomic_DNA"/>
</dbReference>
<keyword evidence="4" id="KW-1185">Reference proteome</keyword>
<feature type="transmembrane region" description="Helical" evidence="2">
    <location>
        <begin position="47"/>
        <end position="67"/>
    </location>
</feature>
<evidence type="ECO:0000313" key="3">
    <source>
        <dbReference type="EMBL" id="KAA9040705.1"/>
    </source>
</evidence>
<accession>A0A5J5IHY0</accession>